<dbReference type="Gene3D" id="3.40.50.11840">
    <property type="entry name" value="Diphthamide synthesis DPH1/DPH2 domain 1"/>
    <property type="match status" value="1"/>
</dbReference>
<dbReference type="InterPro" id="IPR016435">
    <property type="entry name" value="DPH1/DPH2"/>
</dbReference>
<dbReference type="OMA" id="WIGSENP"/>
<dbReference type="FunFam" id="3.40.50.11860:FF:000001">
    <property type="entry name" value="2-(3-amino-3-carboxypropyl)histidine synthase subunit 2"/>
    <property type="match status" value="1"/>
</dbReference>
<dbReference type="InterPro" id="IPR042263">
    <property type="entry name" value="DPH1/DPH2_1"/>
</dbReference>
<dbReference type="UniPathway" id="UPA00559"/>
<reference evidence="7 8" key="3">
    <citation type="journal article" date="2016" name="Sci. Rep.">
        <title>Genome-wide diversity and gene expression profiling of Babesia microti isolates identify polymorphic genes that mediate host-pathogen interactions.</title>
        <authorList>
            <person name="Silva J.C."/>
            <person name="Cornillot E."/>
            <person name="McCracken C."/>
            <person name="Usmani-Brown S."/>
            <person name="Dwivedi A."/>
            <person name="Ifeonu O.O."/>
            <person name="Crabtree J."/>
            <person name="Gotia H.T."/>
            <person name="Virji A.Z."/>
            <person name="Reynes C."/>
            <person name="Colinge J."/>
            <person name="Kumar V."/>
            <person name="Lawres L."/>
            <person name="Pazzi J.E."/>
            <person name="Pablo J.V."/>
            <person name="Hung C."/>
            <person name="Brancato J."/>
            <person name="Kumari P."/>
            <person name="Orvis J."/>
            <person name="Tretina K."/>
            <person name="Chibucos M."/>
            <person name="Ott S."/>
            <person name="Sadzewicz L."/>
            <person name="Sengamalay N."/>
            <person name="Shetty A.C."/>
            <person name="Su Q."/>
            <person name="Tallon L."/>
            <person name="Fraser C.M."/>
            <person name="Frutos R."/>
            <person name="Molina D.M."/>
            <person name="Krause P.J."/>
            <person name="Ben Mamoun C."/>
        </authorList>
    </citation>
    <scope>NUCLEOTIDE SEQUENCE [LARGE SCALE GENOMIC DNA]</scope>
    <source>
        <strain evidence="7 8">RI</strain>
    </source>
</reference>
<dbReference type="Proteomes" id="UP000002899">
    <property type="component" value="Chromosome III"/>
</dbReference>
<dbReference type="InterPro" id="IPR042265">
    <property type="entry name" value="DPH1/DPH2_3"/>
</dbReference>
<evidence type="ECO:0000256" key="1">
    <source>
        <dbReference type="ARBA" id="ARBA00001966"/>
    </source>
</evidence>
<dbReference type="EMBL" id="LN871598">
    <property type="protein sequence ID" value="CTQ41281.1"/>
    <property type="molecule type" value="Genomic_DNA"/>
</dbReference>
<keyword evidence="5" id="KW-0408">Iron</keyword>
<dbReference type="SFLD" id="SFLDS00032">
    <property type="entry name" value="Radical_SAM_3-amino-3-carboxyp"/>
    <property type="match status" value="1"/>
</dbReference>
<keyword evidence="4" id="KW-0479">Metal-binding</keyword>
<dbReference type="VEuPathDB" id="PiroplasmaDB:BMR1_03g03405"/>
<sequence length="431" mass="48630">MDVGTICDVIIDGGYKSVSVQLPERNVNEACGIICKIQEKLESKGNDCKIYFLGDVTSGDCCVDRIAAKRCNSDLIIHFGHWCHTHYAVNKCYIRHFYPHKPFDLHSIFNHLKEVQNSGTVLLVYDTCFHHLLPDLIKMGEIIANVNVYKCATDISQIEIHEAQFSRISHKNIDKLGVEIMVFLGSSDYIDCNYPLLYKIALELQSKIRLDCIYSNGFVAKKLNLKSKITSKRYALIEKIRGASRIGICTGTASLSFANELRSLLNKIIIAVGKQCYNFIIGKINAEKLENFPSIEVFCLLLCPEQILKYIDEGDISQKVLNRKIVFPFELLVALDVIEWSDEYIFDFLQLLQICQSNAKNDSKSEITNLHSGELAKLQNGVYGTLINNSDRTYKGLEPYYNCQTVPTITPGLYGTATSYKSVGSSDNHTR</sequence>
<dbReference type="RefSeq" id="XP_012649292.1">
    <property type="nucleotide sequence ID" value="XM_012793838.1"/>
</dbReference>
<keyword evidence="8" id="KW-1185">Reference proteome</keyword>
<dbReference type="AlphaFoldDB" id="A0A0K3AUK9"/>
<proteinExistence type="inferred from homology"/>
<keyword evidence="6" id="KW-0411">Iron-sulfur</keyword>
<dbReference type="PANTHER" id="PTHR10762">
    <property type="entry name" value="DIPHTHAMIDE BIOSYNTHESIS PROTEIN"/>
    <property type="match status" value="1"/>
</dbReference>
<dbReference type="GO" id="GO:0046872">
    <property type="term" value="F:metal ion binding"/>
    <property type="evidence" value="ECO:0007669"/>
    <property type="project" value="UniProtKB-KW"/>
</dbReference>
<dbReference type="GeneID" id="24425327"/>
<organism evidence="7 8">
    <name type="scientific">Babesia microti (strain RI)</name>
    <dbReference type="NCBI Taxonomy" id="1133968"/>
    <lineage>
        <taxon>Eukaryota</taxon>
        <taxon>Sar</taxon>
        <taxon>Alveolata</taxon>
        <taxon>Apicomplexa</taxon>
        <taxon>Aconoidasida</taxon>
        <taxon>Piroplasmida</taxon>
        <taxon>Babesiidae</taxon>
        <taxon>Babesia</taxon>
    </lineage>
</organism>
<dbReference type="PANTHER" id="PTHR10762:SF2">
    <property type="entry name" value="2-(3-AMINO-3-CARBOXYPROPYL)HISTIDINE SYNTHASE SUBUNIT 2"/>
    <property type="match status" value="1"/>
</dbReference>
<dbReference type="GO" id="GO:0090560">
    <property type="term" value="F:2-(3-amino-3-carboxypropyl)histidine synthase activity"/>
    <property type="evidence" value="ECO:0007669"/>
    <property type="project" value="InterPro"/>
</dbReference>
<dbReference type="KEGG" id="bmic:BMR1_03g03405"/>
<dbReference type="GO" id="GO:0017183">
    <property type="term" value="P:protein histidyl modification to diphthamide"/>
    <property type="evidence" value="ECO:0007669"/>
    <property type="project" value="UniProtKB-UniPathway"/>
</dbReference>
<reference evidence="7 8" key="2">
    <citation type="journal article" date="2013" name="PLoS ONE">
        <title>Whole genome mapping and re-organization of the nuclear and mitochondrial genomes of Babesia microti isolates.</title>
        <authorList>
            <person name="Cornillot E."/>
            <person name="Dassouli A."/>
            <person name="Garg A."/>
            <person name="Pachikara N."/>
            <person name="Randazzo S."/>
            <person name="Depoix D."/>
            <person name="Carcy B."/>
            <person name="Delbecq S."/>
            <person name="Frutos R."/>
            <person name="Silva J.C."/>
            <person name="Sutton R."/>
            <person name="Krause P.J."/>
            <person name="Mamoun C.B."/>
        </authorList>
    </citation>
    <scope>NUCLEOTIDE SEQUENCE [LARGE SCALE GENOMIC DNA]</scope>
    <source>
        <strain evidence="7 8">RI</strain>
    </source>
</reference>
<comment type="similarity">
    <text evidence="3">Belongs to the DPH1/DPH2 family. DPH2 subfamily.</text>
</comment>
<dbReference type="Pfam" id="PF01866">
    <property type="entry name" value="Diphthamide_syn"/>
    <property type="match status" value="1"/>
</dbReference>
<gene>
    <name evidence="7" type="ORF">BMR1_03g03405</name>
</gene>
<dbReference type="OrthoDB" id="361972at2759"/>
<evidence type="ECO:0000256" key="4">
    <source>
        <dbReference type="ARBA" id="ARBA00022723"/>
    </source>
</evidence>
<dbReference type="NCBIfam" id="TIGR00322">
    <property type="entry name" value="diphth2_R"/>
    <property type="match status" value="1"/>
</dbReference>
<dbReference type="Gene3D" id="3.40.50.11860">
    <property type="entry name" value="Diphthamide synthesis DPH1/DPH2 domain 3"/>
    <property type="match status" value="1"/>
</dbReference>
<evidence type="ECO:0000256" key="2">
    <source>
        <dbReference type="ARBA" id="ARBA00005156"/>
    </source>
</evidence>
<comment type="cofactor">
    <cofactor evidence="1">
        <name>[4Fe-4S] cluster</name>
        <dbReference type="ChEBI" id="CHEBI:49883"/>
    </cofactor>
</comment>
<reference evidence="7 8" key="1">
    <citation type="journal article" date="2012" name="Nucleic Acids Res.">
        <title>Sequencing of the smallest Apicomplexan genome from the human pathogen Babesia microti.</title>
        <authorList>
            <person name="Cornillot E."/>
            <person name="Hadj-Kaddour K."/>
            <person name="Dassouli A."/>
            <person name="Noel B."/>
            <person name="Ranwez V."/>
            <person name="Vacherie B."/>
            <person name="Augagneur Y."/>
            <person name="Bres V."/>
            <person name="Duclos A."/>
            <person name="Randazzo S."/>
            <person name="Carcy B."/>
            <person name="Debierre-Grockiego F."/>
            <person name="Delbecq S."/>
            <person name="Moubri-Menage K."/>
            <person name="Shams-Eldin H."/>
            <person name="Usmani-Brown S."/>
            <person name="Bringaud F."/>
            <person name="Wincker P."/>
            <person name="Vivares C.P."/>
            <person name="Schwarz R.T."/>
            <person name="Schetters T.P."/>
            <person name="Krause P.J."/>
            <person name="Gorenflot A."/>
            <person name="Berry V."/>
            <person name="Barbe V."/>
            <person name="Ben Mamoun C."/>
        </authorList>
    </citation>
    <scope>NUCLEOTIDE SEQUENCE [LARGE SCALE GENOMIC DNA]</scope>
    <source>
        <strain evidence="7 8">RI</strain>
    </source>
</reference>
<name>A0A0K3AUK9_BABMR</name>
<dbReference type="GO" id="GO:0051536">
    <property type="term" value="F:iron-sulfur cluster binding"/>
    <property type="evidence" value="ECO:0007669"/>
    <property type="project" value="UniProtKB-KW"/>
</dbReference>
<evidence type="ECO:0000313" key="8">
    <source>
        <dbReference type="Proteomes" id="UP000002899"/>
    </source>
</evidence>
<accession>A0A0K3AUK9</accession>
<comment type="pathway">
    <text evidence="2">Protein modification; peptidyl-diphthamide biosynthesis.</text>
</comment>
<protein>
    <submittedName>
        <fullName evidence="7">Diphthamide biosynthesis enzyme Dph1/Dph2 domain</fullName>
    </submittedName>
</protein>
<evidence type="ECO:0000313" key="7">
    <source>
        <dbReference type="EMBL" id="CTQ41281.1"/>
    </source>
</evidence>
<evidence type="ECO:0000256" key="6">
    <source>
        <dbReference type="ARBA" id="ARBA00023014"/>
    </source>
</evidence>
<evidence type="ECO:0000256" key="3">
    <source>
        <dbReference type="ARBA" id="ARBA00006179"/>
    </source>
</evidence>
<evidence type="ECO:0000256" key="5">
    <source>
        <dbReference type="ARBA" id="ARBA00023004"/>
    </source>
</evidence>